<dbReference type="GeneID" id="140036398"/>
<proteinExistence type="predicted"/>
<organism evidence="2 3">
    <name type="scientific">Coffea arabica</name>
    <name type="common">Arabian coffee</name>
    <dbReference type="NCBI Taxonomy" id="13443"/>
    <lineage>
        <taxon>Eukaryota</taxon>
        <taxon>Viridiplantae</taxon>
        <taxon>Streptophyta</taxon>
        <taxon>Embryophyta</taxon>
        <taxon>Tracheophyta</taxon>
        <taxon>Spermatophyta</taxon>
        <taxon>Magnoliopsida</taxon>
        <taxon>eudicotyledons</taxon>
        <taxon>Gunneridae</taxon>
        <taxon>Pentapetalae</taxon>
        <taxon>asterids</taxon>
        <taxon>lamiids</taxon>
        <taxon>Gentianales</taxon>
        <taxon>Rubiaceae</taxon>
        <taxon>Ixoroideae</taxon>
        <taxon>Gardenieae complex</taxon>
        <taxon>Bertiereae - Coffeeae clade</taxon>
        <taxon>Coffeeae</taxon>
        <taxon>Coffea</taxon>
    </lineage>
</organism>
<dbReference type="InterPro" id="IPR002156">
    <property type="entry name" value="RNaseH_domain"/>
</dbReference>
<evidence type="ECO:0000313" key="3">
    <source>
        <dbReference type="RefSeq" id="XP_071933888.1"/>
    </source>
</evidence>
<name>A0ABM4WQ28_COFAR</name>
<dbReference type="Pfam" id="PF13456">
    <property type="entry name" value="RVT_3"/>
    <property type="match status" value="1"/>
</dbReference>
<keyword evidence="2" id="KW-1185">Reference proteome</keyword>
<evidence type="ECO:0000313" key="2">
    <source>
        <dbReference type="Proteomes" id="UP001652660"/>
    </source>
</evidence>
<protein>
    <recommendedName>
        <fullName evidence="1">RNase H type-1 domain-containing protein</fullName>
    </recommendedName>
</protein>
<reference evidence="3" key="1">
    <citation type="submission" date="2025-08" db="UniProtKB">
        <authorList>
            <consortium name="RefSeq"/>
        </authorList>
    </citation>
    <scope>IDENTIFICATION</scope>
    <source>
        <tissue evidence="3">Leaves</tissue>
    </source>
</reference>
<dbReference type="PANTHER" id="PTHR48475">
    <property type="entry name" value="RIBONUCLEASE H"/>
    <property type="match status" value="1"/>
</dbReference>
<dbReference type="PANTHER" id="PTHR48475:SF1">
    <property type="entry name" value="RNASE H TYPE-1 DOMAIN-CONTAINING PROTEIN"/>
    <property type="match status" value="1"/>
</dbReference>
<dbReference type="SUPFAM" id="SSF53098">
    <property type="entry name" value="Ribonuclease H-like"/>
    <property type="match status" value="1"/>
</dbReference>
<dbReference type="RefSeq" id="XP_071933888.1">
    <property type="nucleotide sequence ID" value="XM_072077787.1"/>
</dbReference>
<dbReference type="Proteomes" id="UP001652660">
    <property type="component" value="Chromosome 2e"/>
</dbReference>
<sequence>MEIKNLIVFSNSDLLVHQMLKQWVTRDSKIMLYHCSLLSLANKFRSLEYRHISHTCNVFADALATLSSMIRHPDELVIEPIQIQFQDKLAHCLAVGETSNNHPWYSAIKKFIKIESYPPGVDSTAKSFL</sequence>
<dbReference type="InterPro" id="IPR012337">
    <property type="entry name" value="RNaseH-like_sf"/>
</dbReference>
<evidence type="ECO:0000259" key="1">
    <source>
        <dbReference type="Pfam" id="PF13456"/>
    </source>
</evidence>
<feature type="domain" description="RNase H type-1" evidence="1">
    <location>
        <begin position="2"/>
        <end position="65"/>
    </location>
</feature>
<dbReference type="InterPro" id="IPR036397">
    <property type="entry name" value="RNaseH_sf"/>
</dbReference>
<accession>A0ABM4WQ28</accession>
<dbReference type="Gene3D" id="3.30.420.10">
    <property type="entry name" value="Ribonuclease H-like superfamily/Ribonuclease H"/>
    <property type="match status" value="1"/>
</dbReference>
<gene>
    <name evidence="3" type="primary">LOC140036398</name>
</gene>